<dbReference type="Pfam" id="PF00018">
    <property type="entry name" value="SH3_1"/>
    <property type="match status" value="1"/>
</dbReference>
<evidence type="ECO:0000256" key="3">
    <source>
        <dbReference type="SAM" id="MobiDB-lite"/>
    </source>
</evidence>
<dbReference type="InterPro" id="IPR001452">
    <property type="entry name" value="SH3_domain"/>
</dbReference>
<dbReference type="EMBL" id="CYGV01001223">
    <property type="protein sequence ID" value="CUA71199.1"/>
    <property type="molecule type" value="Genomic_DNA"/>
</dbReference>
<organism evidence="5 6">
    <name type="scientific">Rhizoctonia solani</name>
    <dbReference type="NCBI Taxonomy" id="456999"/>
    <lineage>
        <taxon>Eukaryota</taxon>
        <taxon>Fungi</taxon>
        <taxon>Dikarya</taxon>
        <taxon>Basidiomycota</taxon>
        <taxon>Agaricomycotina</taxon>
        <taxon>Agaricomycetes</taxon>
        <taxon>Cantharellales</taxon>
        <taxon>Ceratobasidiaceae</taxon>
        <taxon>Rhizoctonia</taxon>
    </lineage>
</organism>
<evidence type="ECO:0000256" key="1">
    <source>
        <dbReference type="ARBA" id="ARBA00022443"/>
    </source>
</evidence>
<gene>
    <name evidence="5" type="ORF">RSOLAG22IIIB_04503</name>
</gene>
<dbReference type="Proteomes" id="UP000044841">
    <property type="component" value="Unassembled WGS sequence"/>
</dbReference>
<evidence type="ECO:0000313" key="6">
    <source>
        <dbReference type="Proteomes" id="UP000044841"/>
    </source>
</evidence>
<feature type="domain" description="SH3" evidence="4">
    <location>
        <begin position="8"/>
        <end position="67"/>
    </location>
</feature>
<evidence type="ECO:0000256" key="2">
    <source>
        <dbReference type="PROSITE-ProRule" id="PRU00192"/>
    </source>
</evidence>
<dbReference type="InterPro" id="IPR036028">
    <property type="entry name" value="SH3-like_dom_sf"/>
</dbReference>
<dbReference type="CDD" id="cd11883">
    <property type="entry name" value="SH3_Sdc25"/>
    <property type="match status" value="1"/>
</dbReference>
<dbReference type="GO" id="GO:0005737">
    <property type="term" value="C:cytoplasm"/>
    <property type="evidence" value="ECO:0007669"/>
    <property type="project" value="TreeGrafter"/>
</dbReference>
<sequence>MNDETESPPSFWVRAAYDYHSTDDSSLSFSRGDIVEVLGTLPSGWWDGLIGNERGWFPSNFVVTISDAEAEAELIARGSAIDVGPTTVDANDNERIQDEFEQAAADPIPLEFAGGQDDQWLPEVQPNGQIIYVNRAGQRRTDLPNADTEDVTPPPVAMPSPRPQDG</sequence>
<evidence type="ECO:0000313" key="5">
    <source>
        <dbReference type="EMBL" id="CUA71199.1"/>
    </source>
</evidence>
<dbReference type="PANTHER" id="PTHR46026:SF1">
    <property type="entry name" value="RHO-TYPE GUANINE NUCLEOTIDE EXCHANGE FACTOR, ISOFORM F"/>
    <property type="match status" value="1"/>
</dbReference>
<accession>A0A0K6FYH9</accession>
<dbReference type="PRINTS" id="PR00452">
    <property type="entry name" value="SH3DOMAIN"/>
</dbReference>
<feature type="compositionally biased region" description="Pro residues" evidence="3">
    <location>
        <begin position="152"/>
        <end position="166"/>
    </location>
</feature>
<name>A0A0K6FYH9_9AGAM</name>
<feature type="region of interest" description="Disordered" evidence="3">
    <location>
        <begin position="135"/>
        <end position="166"/>
    </location>
</feature>
<keyword evidence="6" id="KW-1185">Reference proteome</keyword>
<dbReference type="Gene3D" id="2.30.30.40">
    <property type="entry name" value="SH3 Domains"/>
    <property type="match status" value="1"/>
</dbReference>
<dbReference type="PANTHER" id="PTHR46026">
    <property type="entry name" value="RHO-TYPE GUANINE NUCLEOTIDE EXCHANGE FACTOR, ISOFORM F"/>
    <property type="match status" value="1"/>
</dbReference>
<keyword evidence="1 2" id="KW-0728">SH3 domain</keyword>
<evidence type="ECO:0000259" key="4">
    <source>
        <dbReference type="PROSITE" id="PS50002"/>
    </source>
</evidence>
<reference evidence="5 6" key="1">
    <citation type="submission" date="2015-07" db="EMBL/GenBank/DDBJ databases">
        <authorList>
            <person name="Noorani M."/>
        </authorList>
    </citation>
    <scope>NUCLEOTIDE SEQUENCE [LARGE SCALE GENOMIC DNA]</scope>
    <source>
        <strain evidence="5">BBA 69670</strain>
    </source>
</reference>
<dbReference type="SUPFAM" id="SSF50044">
    <property type="entry name" value="SH3-domain"/>
    <property type="match status" value="1"/>
</dbReference>
<proteinExistence type="predicted"/>
<dbReference type="PROSITE" id="PS50002">
    <property type="entry name" value="SH3"/>
    <property type="match status" value="1"/>
</dbReference>
<protein>
    <recommendedName>
        <fullName evidence="4">SH3 domain-containing protein</fullName>
    </recommendedName>
</protein>
<dbReference type="GO" id="GO:0005085">
    <property type="term" value="F:guanyl-nucleotide exchange factor activity"/>
    <property type="evidence" value="ECO:0007669"/>
    <property type="project" value="TreeGrafter"/>
</dbReference>
<dbReference type="AlphaFoldDB" id="A0A0K6FYH9"/>
<dbReference type="SMART" id="SM00326">
    <property type="entry name" value="SH3"/>
    <property type="match status" value="1"/>
</dbReference>